<keyword evidence="12" id="KW-1185">Reference proteome</keyword>
<keyword evidence="10" id="KW-0472">Membrane</keyword>
<gene>
    <name evidence="11" type="ORF">GOMPHAMPRED_007875</name>
</gene>
<keyword evidence="4 8" id="KW-0479">Metal-binding</keyword>
<dbReference type="SUPFAM" id="SSF48264">
    <property type="entry name" value="Cytochrome P450"/>
    <property type="match status" value="1"/>
</dbReference>
<dbReference type="PANTHER" id="PTHR24305:SF230">
    <property type="entry name" value="P450, PUTATIVE (EUROFUNG)-RELATED"/>
    <property type="match status" value="1"/>
</dbReference>
<evidence type="ECO:0000256" key="1">
    <source>
        <dbReference type="ARBA" id="ARBA00001971"/>
    </source>
</evidence>
<comment type="similarity">
    <text evidence="2 9">Belongs to the cytochrome P450 family.</text>
</comment>
<dbReference type="GO" id="GO:0004497">
    <property type="term" value="F:monooxygenase activity"/>
    <property type="evidence" value="ECO:0007669"/>
    <property type="project" value="UniProtKB-KW"/>
</dbReference>
<dbReference type="InterPro" id="IPR002401">
    <property type="entry name" value="Cyt_P450_E_grp-I"/>
</dbReference>
<dbReference type="InterPro" id="IPR050121">
    <property type="entry name" value="Cytochrome_P450_monoxygenase"/>
</dbReference>
<sequence length="497" mass="56529">MFQEILPQLSALKIWQLVALLPAAWIAMEVLQGVILGFYNVFFHPLRHFRGNSWEIGIPLLWHRHVLRGTASHISMERHDKYGDVVRIGPNLLSYSSAQAWRDIYGASNDLPKMVFGDLGINPDSVFLAPKGEHGRQRRVMAPAFTEKSIAKQEQLIRVYIDLLVQRLRETDGLPTNAVRWFNLTTFDLIGDLTFGQSLQGLENNASNLWLDNLNKQMQFIPIIILTKMSTTVSLMIRLILGPTIKAVHAKQSANIKRMVHERLTKDDRGDFMDYMIGKLPEKELIGNADIFMIAGSHTSSVLLSGLAYWLCVTPDAYKKVTTEIREAFSDGNQITFEACTKLPYLQAVINEGLRIFPPVPIALNRQTVAPTMICGQMIPAGTYLGVNHLVVTHSEENFHKANEFIPERWLEKDDPESPFYNDKRDASQPFSTGPRNCIGQALAGYQIRLICSKVLWNFDMELEPECSDWKEQRIFASWTLPPLMIKFVDRFRGEKA</sequence>
<evidence type="ECO:0000256" key="3">
    <source>
        <dbReference type="ARBA" id="ARBA00022617"/>
    </source>
</evidence>
<comment type="cofactor">
    <cofactor evidence="1 8">
        <name>heme</name>
        <dbReference type="ChEBI" id="CHEBI:30413"/>
    </cofactor>
</comment>
<evidence type="ECO:0000256" key="8">
    <source>
        <dbReference type="PIRSR" id="PIRSR602401-1"/>
    </source>
</evidence>
<dbReference type="OrthoDB" id="1470350at2759"/>
<keyword evidence="5 9" id="KW-0560">Oxidoreductase</keyword>
<evidence type="ECO:0000256" key="6">
    <source>
        <dbReference type="ARBA" id="ARBA00023004"/>
    </source>
</evidence>
<dbReference type="Proteomes" id="UP000664169">
    <property type="component" value="Unassembled WGS sequence"/>
</dbReference>
<proteinExistence type="inferred from homology"/>
<evidence type="ECO:0000313" key="12">
    <source>
        <dbReference type="Proteomes" id="UP000664169"/>
    </source>
</evidence>
<dbReference type="GO" id="GO:0020037">
    <property type="term" value="F:heme binding"/>
    <property type="evidence" value="ECO:0007669"/>
    <property type="project" value="InterPro"/>
</dbReference>
<evidence type="ECO:0000256" key="5">
    <source>
        <dbReference type="ARBA" id="ARBA00023002"/>
    </source>
</evidence>
<keyword evidence="10" id="KW-1133">Transmembrane helix</keyword>
<dbReference type="GO" id="GO:0005506">
    <property type="term" value="F:iron ion binding"/>
    <property type="evidence" value="ECO:0007669"/>
    <property type="project" value="InterPro"/>
</dbReference>
<evidence type="ECO:0000256" key="9">
    <source>
        <dbReference type="RuleBase" id="RU000461"/>
    </source>
</evidence>
<comment type="caution">
    <text evidence="11">The sequence shown here is derived from an EMBL/GenBank/DDBJ whole genome shotgun (WGS) entry which is preliminary data.</text>
</comment>
<feature type="transmembrane region" description="Helical" evidence="10">
    <location>
        <begin position="220"/>
        <end position="241"/>
    </location>
</feature>
<dbReference type="AlphaFoldDB" id="A0A8H3EVG0"/>
<dbReference type="PANTHER" id="PTHR24305">
    <property type="entry name" value="CYTOCHROME P450"/>
    <property type="match status" value="1"/>
</dbReference>
<dbReference type="InterPro" id="IPR036396">
    <property type="entry name" value="Cyt_P450_sf"/>
</dbReference>
<dbReference type="InterPro" id="IPR001128">
    <property type="entry name" value="Cyt_P450"/>
</dbReference>
<reference evidence="11" key="1">
    <citation type="submission" date="2021-03" db="EMBL/GenBank/DDBJ databases">
        <authorList>
            <person name="Tagirdzhanova G."/>
        </authorList>
    </citation>
    <scope>NUCLEOTIDE SEQUENCE</scope>
</reference>
<dbReference type="PRINTS" id="PR00385">
    <property type="entry name" value="P450"/>
</dbReference>
<keyword evidence="10" id="KW-0812">Transmembrane</keyword>
<accession>A0A8H3EVG0</accession>
<feature type="transmembrane region" description="Helical" evidence="10">
    <location>
        <begin position="20"/>
        <end position="42"/>
    </location>
</feature>
<name>A0A8H3EVG0_9LECA</name>
<dbReference type="Pfam" id="PF00067">
    <property type="entry name" value="p450"/>
    <property type="match status" value="1"/>
</dbReference>
<dbReference type="PROSITE" id="PS00086">
    <property type="entry name" value="CYTOCHROME_P450"/>
    <property type="match status" value="1"/>
</dbReference>
<protein>
    <recommendedName>
        <fullName evidence="13">Cytochrome P450</fullName>
    </recommendedName>
</protein>
<keyword evidence="3 8" id="KW-0349">Heme</keyword>
<dbReference type="PRINTS" id="PR00463">
    <property type="entry name" value="EP450I"/>
</dbReference>
<evidence type="ECO:0000256" key="4">
    <source>
        <dbReference type="ARBA" id="ARBA00022723"/>
    </source>
</evidence>
<evidence type="ECO:0000256" key="7">
    <source>
        <dbReference type="ARBA" id="ARBA00023033"/>
    </source>
</evidence>
<dbReference type="CDD" id="cd11058">
    <property type="entry name" value="CYP60B-like"/>
    <property type="match status" value="1"/>
</dbReference>
<dbReference type="EMBL" id="CAJPDQ010000008">
    <property type="protein sequence ID" value="CAF9913369.1"/>
    <property type="molecule type" value="Genomic_DNA"/>
</dbReference>
<keyword evidence="6 8" id="KW-0408">Iron</keyword>
<evidence type="ECO:0000256" key="10">
    <source>
        <dbReference type="SAM" id="Phobius"/>
    </source>
</evidence>
<organism evidence="11 12">
    <name type="scientific">Gomphillus americanus</name>
    <dbReference type="NCBI Taxonomy" id="1940652"/>
    <lineage>
        <taxon>Eukaryota</taxon>
        <taxon>Fungi</taxon>
        <taxon>Dikarya</taxon>
        <taxon>Ascomycota</taxon>
        <taxon>Pezizomycotina</taxon>
        <taxon>Lecanoromycetes</taxon>
        <taxon>OSLEUM clade</taxon>
        <taxon>Ostropomycetidae</taxon>
        <taxon>Ostropales</taxon>
        <taxon>Graphidaceae</taxon>
        <taxon>Gomphilloideae</taxon>
        <taxon>Gomphillus</taxon>
    </lineage>
</organism>
<dbReference type="Gene3D" id="1.10.630.10">
    <property type="entry name" value="Cytochrome P450"/>
    <property type="match status" value="1"/>
</dbReference>
<dbReference type="GO" id="GO:0016705">
    <property type="term" value="F:oxidoreductase activity, acting on paired donors, with incorporation or reduction of molecular oxygen"/>
    <property type="evidence" value="ECO:0007669"/>
    <property type="project" value="InterPro"/>
</dbReference>
<evidence type="ECO:0000313" key="11">
    <source>
        <dbReference type="EMBL" id="CAF9913369.1"/>
    </source>
</evidence>
<dbReference type="InterPro" id="IPR017972">
    <property type="entry name" value="Cyt_P450_CS"/>
</dbReference>
<keyword evidence="7 9" id="KW-0503">Monooxygenase</keyword>
<evidence type="ECO:0000256" key="2">
    <source>
        <dbReference type="ARBA" id="ARBA00010617"/>
    </source>
</evidence>
<evidence type="ECO:0008006" key="13">
    <source>
        <dbReference type="Google" id="ProtNLM"/>
    </source>
</evidence>
<feature type="binding site" description="axial binding residue" evidence="8">
    <location>
        <position position="438"/>
    </location>
    <ligand>
        <name>heme</name>
        <dbReference type="ChEBI" id="CHEBI:30413"/>
    </ligand>
    <ligandPart>
        <name>Fe</name>
        <dbReference type="ChEBI" id="CHEBI:18248"/>
    </ligandPart>
</feature>